<evidence type="ECO:0000313" key="1">
    <source>
        <dbReference type="EMBL" id="GIX78501.1"/>
    </source>
</evidence>
<name>A0AAV4N337_CAEEX</name>
<keyword evidence="2" id="KW-1185">Reference proteome</keyword>
<dbReference type="EMBL" id="BPLR01002843">
    <property type="protein sequence ID" value="GIX78501.1"/>
    <property type="molecule type" value="Genomic_DNA"/>
</dbReference>
<dbReference type="AlphaFoldDB" id="A0AAV4N337"/>
<evidence type="ECO:0000313" key="2">
    <source>
        <dbReference type="Proteomes" id="UP001054945"/>
    </source>
</evidence>
<sequence>MWKIKVFKHHLPPYSMSMANKETSQAMPKDLVLLSGGLSFSGGTKLIQIPSRHLFPNAALKYNLSSPIISKNYRSQKSANRPLFCIPLTRVKRYCKYLPTSAIPGCYPHLTSKYCFFSACFQGNKETSQAMPKDLVLLSGGLSFSGGT</sequence>
<dbReference type="Proteomes" id="UP001054945">
    <property type="component" value="Unassembled WGS sequence"/>
</dbReference>
<comment type="caution">
    <text evidence="1">The sequence shown here is derived from an EMBL/GenBank/DDBJ whole genome shotgun (WGS) entry which is preliminary data.</text>
</comment>
<protein>
    <submittedName>
        <fullName evidence="1">Uncharacterized protein</fullName>
    </submittedName>
</protein>
<proteinExistence type="predicted"/>
<accession>A0AAV4N337</accession>
<gene>
    <name evidence="1" type="ORF">CEXT_129621</name>
</gene>
<organism evidence="1 2">
    <name type="scientific">Caerostris extrusa</name>
    <name type="common">Bark spider</name>
    <name type="synonym">Caerostris bankana</name>
    <dbReference type="NCBI Taxonomy" id="172846"/>
    <lineage>
        <taxon>Eukaryota</taxon>
        <taxon>Metazoa</taxon>
        <taxon>Ecdysozoa</taxon>
        <taxon>Arthropoda</taxon>
        <taxon>Chelicerata</taxon>
        <taxon>Arachnida</taxon>
        <taxon>Araneae</taxon>
        <taxon>Araneomorphae</taxon>
        <taxon>Entelegynae</taxon>
        <taxon>Araneoidea</taxon>
        <taxon>Araneidae</taxon>
        <taxon>Caerostris</taxon>
    </lineage>
</organism>
<reference evidence="1 2" key="1">
    <citation type="submission" date="2021-06" db="EMBL/GenBank/DDBJ databases">
        <title>Caerostris extrusa draft genome.</title>
        <authorList>
            <person name="Kono N."/>
            <person name="Arakawa K."/>
        </authorList>
    </citation>
    <scope>NUCLEOTIDE SEQUENCE [LARGE SCALE GENOMIC DNA]</scope>
</reference>